<proteinExistence type="predicted"/>
<protein>
    <submittedName>
        <fullName evidence="2">Uncharacterized protein</fullName>
    </submittedName>
</protein>
<reference evidence="2" key="1">
    <citation type="journal article" date="2012" name="Nature">
        <title>The tomato genome sequence provides insights into fleshy fruit evolution.</title>
        <authorList>
            <consortium name="Tomato Genome Consortium"/>
        </authorList>
    </citation>
    <scope>NUCLEOTIDE SEQUENCE [LARGE SCALE GENOMIC DNA]</scope>
    <source>
        <strain evidence="2">cv. Heinz 1706</strain>
    </source>
</reference>
<feature type="region of interest" description="Disordered" evidence="1">
    <location>
        <begin position="89"/>
        <end position="115"/>
    </location>
</feature>
<dbReference type="InParanoid" id="A0A3Q7JDC9"/>
<accession>A0A3Q7JDC9</accession>
<sequence>MERSRLFNHYVVDVIPWKQSKVMIFQCRVFKLITLTHPNSLSSLSTAKRSMHIFPGERPPPAAGSGDVSIESLRFSIFAERRAHVRSENLITPDTKMNKLRNGSQEEPGKDTSKI</sequence>
<name>A0A3Q7JDC9_SOLLC</name>
<dbReference type="EnsemblPlants" id="Solyc12g094645.1.1">
    <property type="protein sequence ID" value="Solyc12g094645.1.1"/>
    <property type="gene ID" value="Solyc12g094645.1"/>
</dbReference>
<dbReference type="Gramene" id="Solyc12g094645.1.1">
    <property type="protein sequence ID" value="Solyc12g094645.1.1"/>
    <property type="gene ID" value="Solyc12g094645.1"/>
</dbReference>
<evidence type="ECO:0000313" key="2">
    <source>
        <dbReference type="EnsemblPlants" id="Solyc12g094645.1.1"/>
    </source>
</evidence>
<dbReference type="Proteomes" id="UP000004994">
    <property type="component" value="Chromosome 12"/>
</dbReference>
<evidence type="ECO:0000313" key="3">
    <source>
        <dbReference type="Proteomes" id="UP000004994"/>
    </source>
</evidence>
<organism evidence="2">
    <name type="scientific">Solanum lycopersicum</name>
    <name type="common">Tomato</name>
    <name type="synonym">Lycopersicon esculentum</name>
    <dbReference type="NCBI Taxonomy" id="4081"/>
    <lineage>
        <taxon>Eukaryota</taxon>
        <taxon>Viridiplantae</taxon>
        <taxon>Streptophyta</taxon>
        <taxon>Embryophyta</taxon>
        <taxon>Tracheophyta</taxon>
        <taxon>Spermatophyta</taxon>
        <taxon>Magnoliopsida</taxon>
        <taxon>eudicotyledons</taxon>
        <taxon>Gunneridae</taxon>
        <taxon>Pentapetalae</taxon>
        <taxon>asterids</taxon>
        <taxon>lamiids</taxon>
        <taxon>Solanales</taxon>
        <taxon>Solanaceae</taxon>
        <taxon>Solanoideae</taxon>
        <taxon>Solaneae</taxon>
        <taxon>Solanum</taxon>
        <taxon>Solanum subgen. Lycopersicon</taxon>
    </lineage>
</organism>
<reference evidence="2" key="2">
    <citation type="submission" date="2019-01" db="UniProtKB">
        <authorList>
            <consortium name="EnsemblPlants"/>
        </authorList>
    </citation>
    <scope>IDENTIFICATION</scope>
    <source>
        <strain evidence="2">cv. Heinz 1706</strain>
    </source>
</reference>
<keyword evidence="3" id="KW-1185">Reference proteome</keyword>
<dbReference type="AlphaFoldDB" id="A0A3Q7JDC9"/>
<evidence type="ECO:0000256" key="1">
    <source>
        <dbReference type="SAM" id="MobiDB-lite"/>
    </source>
</evidence>